<gene>
    <name evidence="14" type="primary">FZO1</name>
    <name evidence="14" type="ORF">IMSHALPRED_002049</name>
</gene>
<dbReference type="EMBL" id="CAJPDT010000132">
    <property type="protein sequence ID" value="CAF9940497.1"/>
    <property type="molecule type" value="Genomic_DNA"/>
</dbReference>
<evidence type="ECO:0000256" key="8">
    <source>
        <dbReference type="ARBA" id="ARBA00023128"/>
    </source>
</evidence>
<comment type="catalytic activity">
    <reaction evidence="11">
        <text>GTP + H2O = GDP + phosphate + H(+)</text>
        <dbReference type="Rhea" id="RHEA:19669"/>
        <dbReference type="ChEBI" id="CHEBI:15377"/>
        <dbReference type="ChEBI" id="CHEBI:15378"/>
        <dbReference type="ChEBI" id="CHEBI:37565"/>
        <dbReference type="ChEBI" id="CHEBI:43474"/>
        <dbReference type="ChEBI" id="CHEBI:58189"/>
    </reaction>
</comment>
<dbReference type="InterPro" id="IPR030381">
    <property type="entry name" value="G_DYNAMIN_dom"/>
</dbReference>
<evidence type="ECO:0000256" key="3">
    <source>
        <dbReference type="ARBA" id="ARBA00022741"/>
    </source>
</evidence>
<evidence type="ECO:0000256" key="11">
    <source>
        <dbReference type="ARBA" id="ARBA00048548"/>
    </source>
</evidence>
<dbReference type="Gene3D" id="3.40.50.300">
    <property type="entry name" value="P-loop containing nucleotide triphosphate hydrolases"/>
    <property type="match status" value="1"/>
</dbReference>
<dbReference type="GO" id="GO:0005525">
    <property type="term" value="F:GTP binding"/>
    <property type="evidence" value="ECO:0007669"/>
    <property type="project" value="UniProtKB-KW"/>
</dbReference>
<keyword evidence="2" id="KW-0812">Transmembrane</keyword>
<evidence type="ECO:0000313" key="14">
    <source>
        <dbReference type="EMBL" id="CAF9940497.1"/>
    </source>
</evidence>
<comment type="subcellular location">
    <subcellularLocation>
        <location evidence="1">Mitochondrion outer membrane</location>
        <topology evidence="1">Multi-pass membrane protein</topology>
    </subcellularLocation>
</comment>
<dbReference type="PANTHER" id="PTHR10465:SF0">
    <property type="entry name" value="SARCALUMENIN"/>
    <property type="match status" value="1"/>
</dbReference>
<evidence type="ECO:0000256" key="10">
    <source>
        <dbReference type="ARBA" id="ARBA00023136"/>
    </source>
</evidence>
<dbReference type="SUPFAM" id="SSF52540">
    <property type="entry name" value="P-loop containing nucleoside triphosphate hydrolases"/>
    <property type="match status" value="1"/>
</dbReference>
<comment type="caution">
    <text evidence="14">The sequence shown here is derived from an EMBL/GenBank/DDBJ whole genome shotgun (WGS) entry which is preliminary data.</text>
</comment>
<feature type="compositionally biased region" description="Gly residues" evidence="12">
    <location>
        <begin position="509"/>
        <end position="519"/>
    </location>
</feature>
<dbReference type="AlphaFoldDB" id="A0A8H3J4F0"/>
<feature type="compositionally biased region" description="Low complexity" evidence="12">
    <location>
        <begin position="520"/>
        <end position="529"/>
    </location>
</feature>
<dbReference type="GO" id="GO:0005741">
    <property type="term" value="C:mitochondrial outer membrane"/>
    <property type="evidence" value="ECO:0007669"/>
    <property type="project" value="UniProtKB-SubCell"/>
</dbReference>
<dbReference type="Pfam" id="PF00350">
    <property type="entry name" value="Dynamin_N"/>
    <property type="match status" value="1"/>
</dbReference>
<dbReference type="InterPro" id="IPR045063">
    <property type="entry name" value="Dynamin_N"/>
</dbReference>
<dbReference type="InterPro" id="IPR027094">
    <property type="entry name" value="Mitofusin_fam"/>
</dbReference>
<evidence type="ECO:0000313" key="15">
    <source>
        <dbReference type="Proteomes" id="UP000664534"/>
    </source>
</evidence>
<feature type="compositionally biased region" description="Low complexity" evidence="12">
    <location>
        <begin position="194"/>
        <end position="212"/>
    </location>
</feature>
<evidence type="ECO:0000256" key="4">
    <source>
        <dbReference type="ARBA" id="ARBA00022787"/>
    </source>
</evidence>
<feature type="compositionally biased region" description="Basic and acidic residues" evidence="12">
    <location>
        <begin position="537"/>
        <end position="559"/>
    </location>
</feature>
<evidence type="ECO:0000256" key="1">
    <source>
        <dbReference type="ARBA" id="ARBA00004374"/>
    </source>
</evidence>
<feature type="region of interest" description="Disordered" evidence="12">
    <location>
        <begin position="142"/>
        <end position="217"/>
    </location>
</feature>
<name>A0A8H3J4F0_9LECA</name>
<dbReference type="GO" id="GO:0008053">
    <property type="term" value="P:mitochondrial fusion"/>
    <property type="evidence" value="ECO:0007669"/>
    <property type="project" value="TreeGrafter"/>
</dbReference>
<organism evidence="14 15">
    <name type="scientific">Imshaugia aleurites</name>
    <dbReference type="NCBI Taxonomy" id="172621"/>
    <lineage>
        <taxon>Eukaryota</taxon>
        <taxon>Fungi</taxon>
        <taxon>Dikarya</taxon>
        <taxon>Ascomycota</taxon>
        <taxon>Pezizomycotina</taxon>
        <taxon>Lecanoromycetes</taxon>
        <taxon>OSLEUM clade</taxon>
        <taxon>Lecanoromycetidae</taxon>
        <taxon>Lecanorales</taxon>
        <taxon>Lecanorineae</taxon>
        <taxon>Parmeliaceae</taxon>
        <taxon>Imshaugia</taxon>
    </lineage>
</organism>
<keyword evidence="4" id="KW-1000">Mitochondrion outer membrane</keyword>
<keyword evidence="6" id="KW-1133">Transmembrane helix</keyword>
<keyword evidence="9" id="KW-0342">GTP-binding</keyword>
<keyword evidence="3" id="KW-0547">Nucleotide-binding</keyword>
<evidence type="ECO:0000256" key="5">
    <source>
        <dbReference type="ARBA" id="ARBA00022801"/>
    </source>
</evidence>
<keyword evidence="8" id="KW-0496">Mitochondrion</keyword>
<evidence type="ECO:0000256" key="9">
    <source>
        <dbReference type="ARBA" id="ARBA00023134"/>
    </source>
</evidence>
<keyword evidence="15" id="KW-1185">Reference proteome</keyword>
<dbReference type="OrthoDB" id="9984778at2759"/>
<dbReference type="PROSITE" id="PS51718">
    <property type="entry name" value="G_DYNAMIN_2"/>
    <property type="match status" value="1"/>
</dbReference>
<evidence type="ECO:0000259" key="13">
    <source>
        <dbReference type="PROSITE" id="PS51718"/>
    </source>
</evidence>
<feature type="region of interest" description="Disordered" evidence="12">
    <location>
        <begin position="1"/>
        <end position="39"/>
    </location>
</feature>
<dbReference type="GO" id="GO:0003924">
    <property type="term" value="F:GTPase activity"/>
    <property type="evidence" value="ECO:0007669"/>
    <property type="project" value="InterPro"/>
</dbReference>
<dbReference type="InterPro" id="IPR027417">
    <property type="entry name" value="P-loop_NTPase"/>
</dbReference>
<dbReference type="GO" id="GO:0051646">
    <property type="term" value="P:mitochondrion localization"/>
    <property type="evidence" value="ECO:0007669"/>
    <property type="project" value="TreeGrafter"/>
</dbReference>
<sequence length="942" mass="103663">MSQDYHPHDGSAEPSSSRSAPDSSFPHPRTPHYMTVGNGSTSASAAALMSTLDHDSGYGSSIAGDSYTNDGSKGWHPGLTSDLPTPEFTPRIPGEMDLDADKDRRIMASHVHQLYYNQNRAALGRQITKTVETLKGLQQMNSTWPAQYPSVREPQKSKPDTRPGFTHTQSTVAGGDIHREKDNVPLRPSAPRRAATSLGEESTAESSSAAEACNTQEPERLITPQSAQDFSVLKLNMNVQGFTQAEIAHSMRKESIAALLDGRISQSIRHLLRLRDRIEDTSSKVLVTGDLNAGKSTFCNALLRRKILPEDQQPCTSIFCEVLDAKENGNLEEAHAVHKEATYNRNDESTYDVYSLQDLEKIVTDNKTYTQCKVYVKDIRTIDESLLNNGVVDISIIDAPGLNSDSLKTTAVFARQEEIDVVVFVVSAANHFTLSAKEFIWNAAHEKAYIFIVVNGFDNIRDKDRCERMILEQVANLSPRTFKESSELVHFVSSNAIPVAPAIGPGPPGGDGGGGGSGSSSGPSNNFPSPDDDDESLEKHGEPGSPPKKDKGKDREKLQDFEKLESSLRRFVLEKRARSKLAPAKTYLLNVLADLNLLATVNRDVAQSELERVSQELQEIEPAFEKSKKARAEVSDDVDKTIEETCSDIYKNTRTIINNAISQVAATDLGVPYPGLMSAFQYAEDIKQAMLNQISHAVTICEEKAKQKTIGSVNTIKSLGVLHLGDEYNDLNFNSDRMFTKRRDLLARQVDFEIEFSDFFDLSSLWEQNEKVAGTGMALTVASVLGGRMMGGFGWVDGAVGAARVMGTQNMRRLIVPVVLATTYTLHTIPTTLPPRLSRRISSTLSALEYTHTNASRISTETRKILRYPAEHLHAGLQQSVRVLGEKREERVKVKKESEVARKYFGNLVRETGDGRARVEDVDLEGAQMPGLAGGYEEGVMV</sequence>
<feature type="domain" description="Dynamin-type G" evidence="13">
    <location>
        <begin position="279"/>
        <end position="583"/>
    </location>
</feature>
<keyword evidence="5" id="KW-0378">Hydrolase</keyword>
<feature type="region of interest" description="Disordered" evidence="12">
    <location>
        <begin position="500"/>
        <end position="559"/>
    </location>
</feature>
<feature type="compositionally biased region" description="Basic and acidic residues" evidence="12">
    <location>
        <begin position="1"/>
        <end position="11"/>
    </location>
</feature>
<protein>
    <submittedName>
        <fullName evidence="14">Mitofusin</fullName>
    </submittedName>
</protein>
<proteinExistence type="predicted"/>
<evidence type="ECO:0000256" key="2">
    <source>
        <dbReference type="ARBA" id="ARBA00022692"/>
    </source>
</evidence>
<evidence type="ECO:0000256" key="12">
    <source>
        <dbReference type="SAM" id="MobiDB-lite"/>
    </source>
</evidence>
<accession>A0A8H3J4F0</accession>
<keyword evidence="10" id="KW-0472">Membrane</keyword>
<evidence type="ECO:0000256" key="7">
    <source>
        <dbReference type="ARBA" id="ARBA00023054"/>
    </source>
</evidence>
<keyword evidence="7" id="KW-0175">Coiled coil</keyword>
<dbReference type="PANTHER" id="PTHR10465">
    <property type="entry name" value="TRANSMEMBRANE GTPASE FZO1"/>
    <property type="match status" value="1"/>
</dbReference>
<evidence type="ECO:0000256" key="6">
    <source>
        <dbReference type="ARBA" id="ARBA00022989"/>
    </source>
</evidence>
<feature type="compositionally biased region" description="Low complexity" evidence="12">
    <location>
        <begin position="12"/>
        <end position="24"/>
    </location>
</feature>
<reference evidence="14" key="1">
    <citation type="submission" date="2021-03" db="EMBL/GenBank/DDBJ databases">
        <authorList>
            <person name="Tagirdzhanova G."/>
        </authorList>
    </citation>
    <scope>NUCLEOTIDE SEQUENCE</scope>
</reference>
<dbReference type="Proteomes" id="UP000664534">
    <property type="component" value="Unassembled WGS sequence"/>
</dbReference>
<dbReference type="FunFam" id="3.40.50.300:FF:000638">
    <property type="entry name" value="Transmembrane GTPase Fzo1, putative"/>
    <property type="match status" value="1"/>
</dbReference>